<evidence type="ECO:0000256" key="1">
    <source>
        <dbReference type="ARBA" id="ARBA00023015"/>
    </source>
</evidence>
<evidence type="ECO:0000256" key="4">
    <source>
        <dbReference type="PROSITE-ProRule" id="PRU00335"/>
    </source>
</evidence>
<evidence type="ECO:0000259" key="5">
    <source>
        <dbReference type="PROSITE" id="PS50977"/>
    </source>
</evidence>
<dbReference type="Proteomes" id="UP000677413">
    <property type="component" value="Unassembled WGS sequence"/>
</dbReference>
<gene>
    <name evidence="6" type="ORF">J8N05_21525</name>
</gene>
<keyword evidence="2 4" id="KW-0238">DNA-binding</keyword>
<dbReference type="Gene3D" id="1.10.10.60">
    <property type="entry name" value="Homeodomain-like"/>
    <property type="match status" value="1"/>
</dbReference>
<sequence length="202" mass="22323">MTEPSARTAVNLGGRPASTSAHRLAEIAQELFIRQGFSETSVDDIAAVAGISRRTFFRYFSTKADVLWVETQKELDRVREGLDAAPAHENCRDALCRVIPAAYRLSESQRTWALQRAELVLHEPAVQGSLARHQAEWRAMVTAFVARRAGAEVTDMLPMAVGAAALSGNLIAHEYWTAHPAEDLPTVVTQMLQLMLPRLDNM</sequence>
<dbReference type="EMBL" id="JAGPYQ010000001">
    <property type="protein sequence ID" value="MBQ0850746.1"/>
    <property type="molecule type" value="Genomic_DNA"/>
</dbReference>
<proteinExistence type="predicted"/>
<evidence type="ECO:0000256" key="2">
    <source>
        <dbReference type="ARBA" id="ARBA00023125"/>
    </source>
</evidence>
<dbReference type="PROSITE" id="PS01081">
    <property type="entry name" value="HTH_TETR_1"/>
    <property type="match status" value="1"/>
</dbReference>
<dbReference type="GO" id="GO:0003700">
    <property type="term" value="F:DNA-binding transcription factor activity"/>
    <property type="evidence" value="ECO:0007669"/>
    <property type="project" value="TreeGrafter"/>
</dbReference>
<dbReference type="Pfam" id="PF17754">
    <property type="entry name" value="TetR_C_14"/>
    <property type="match status" value="1"/>
</dbReference>
<organism evidence="6 7">
    <name type="scientific">Streptomyces liliiviolaceus</name>
    <dbReference type="NCBI Taxonomy" id="2823109"/>
    <lineage>
        <taxon>Bacteria</taxon>
        <taxon>Bacillati</taxon>
        <taxon>Actinomycetota</taxon>
        <taxon>Actinomycetes</taxon>
        <taxon>Kitasatosporales</taxon>
        <taxon>Streptomycetaceae</taxon>
        <taxon>Streptomyces</taxon>
    </lineage>
</organism>
<dbReference type="InterPro" id="IPR001647">
    <property type="entry name" value="HTH_TetR"/>
</dbReference>
<feature type="DNA-binding region" description="H-T-H motif" evidence="4">
    <location>
        <begin position="41"/>
        <end position="60"/>
    </location>
</feature>
<comment type="caution">
    <text evidence="6">The sequence shown here is derived from an EMBL/GenBank/DDBJ whole genome shotgun (WGS) entry which is preliminary data.</text>
</comment>
<dbReference type="InterPro" id="IPR009057">
    <property type="entry name" value="Homeodomain-like_sf"/>
</dbReference>
<keyword evidence="7" id="KW-1185">Reference proteome</keyword>
<dbReference type="PANTHER" id="PTHR30055">
    <property type="entry name" value="HTH-TYPE TRANSCRIPTIONAL REGULATOR RUTR"/>
    <property type="match status" value="1"/>
</dbReference>
<dbReference type="PRINTS" id="PR00455">
    <property type="entry name" value="HTHTETR"/>
</dbReference>
<evidence type="ECO:0000313" key="6">
    <source>
        <dbReference type="EMBL" id="MBQ0850746.1"/>
    </source>
</evidence>
<name>A0A940Y0S0_9ACTN</name>
<protein>
    <submittedName>
        <fullName evidence="6">TetR family transcriptional regulator</fullName>
    </submittedName>
</protein>
<evidence type="ECO:0000313" key="7">
    <source>
        <dbReference type="Proteomes" id="UP000677413"/>
    </source>
</evidence>
<dbReference type="SUPFAM" id="SSF46689">
    <property type="entry name" value="Homeodomain-like"/>
    <property type="match status" value="1"/>
</dbReference>
<dbReference type="RefSeq" id="WP_210885022.1">
    <property type="nucleotide sequence ID" value="NZ_JAGPYQ010000001.1"/>
</dbReference>
<feature type="domain" description="HTH tetR-type" evidence="5">
    <location>
        <begin position="18"/>
        <end position="78"/>
    </location>
</feature>
<dbReference type="InterPro" id="IPR023772">
    <property type="entry name" value="DNA-bd_HTH_TetR-type_CS"/>
</dbReference>
<dbReference type="AlphaFoldDB" id="A0A940Y0S0"/>
<accession>A0A940Y0S0</accession>
<keyword evidence="1" id="KW-0805">Transcription regulation</keyword>
<dbReference type="Pfam" id="PF00440">
    <property type="entry name" value="TetR_N"/>
    <property type="match status" value="1"/>
</dbReference>
<dbReference type="InterPro" id="IPR041347">
    <property type="entry name" value="MftR_C"/>
</dbReference>
<dbReference type="InterPro" id="IPR050109">
    <property type="entry name" value="HTH-type_TetR-like_transc_reg"/>
</dbReference>
<keyword evidence="3" id="KW-0804">Transcription</keyword>
<dbReference type="Gene3D" id="1.10.357.10">
    <property type="entry name" value="Tetracycline Repressor, domain 2"/>
    <property type="match status" value="1"/>
</dbReference>
<evidence type="ECO:0000256" key="3">
    <source>
        <dbReference type="ARBA" id="ARBA00023163"/>
    </source>
</evidence>
<reference evidence="6 7" key="1">
    <citation type="submission" date="2021-04" db="EMBL/GenBank/DDBJ databases">
        <authorList>
            <person name="Tang X."/>
            <person name="Zhou X."/>
            <person name="Chen X."/>
            <person name="Cernava T."/>
            <person name="Zhang C."/>
        </authorList>
    </citation>
    <scope>NUCLEOTIDE SEQUENCE [LARGE SCALE GENOMIC DNA]</scope>
    <source>
        <strain evidence="6 7">BH-SS-21</strain>
    </source>
</reference>
<dbReference type="PROSITE" id="PS50977">
    <property type="entry name" value="HTH_TETR_2"/>
    <property type="match status" value="1"/>
</dbReference>
<dbReference type="PANTHER" id="PTHR30055:SF238">
    <property type="entry name" value="MYCOFACTOCIN BIOSYNTHESIS TRANSCRIPTIONAL REGULATOR MFTR-RELATED"/>
    <property type="match status" value="1"/>
</dbReference>
<dbReference type="GO" id="GO:0000976">
    <property type="term" value="F:transcription cis-regulatory region binding"/>
    <property type="evidence" value="ECO:0007669"/>
    <property type="project" value="TreeGrafter"/>
</dbReference>